<reference evidence="4 5" key="2">
    <citation type="submission" date="2020-02" db="EMBL/GenBank/DDBJ databases">
        <authorList>
            <person name="Sun Q."/>
            <person name="Inoue M."/>
        </authorList>
    </citation>
    <scope>NUCLEOTIDE SEQUENCE [LARGE SCALE GENOMIC DNA]</scope>
    <source>
        <strain evidence="4 5">KCTC 22478</strain>
    </source>
</reference>
<feature type="signal peptide" evidence="2">
    <location>
        <begin position="1"/>
        <end position="23"/>
    </location>
</feature>
<reference evidence="3" key="1">
    <citation type="submission" date="2020-01" db="EMBL/GenBank/DDBJ databases">
        <authorList>
            <person name="Rat A."/>
        </authorList>
    </citation>
    <scope>NUCLEOTIDE SEQUENCE</scope>
    <source>
        <strain evidence="3">LMG 31161</strain>
    </source>
</reference>
<dbReference type="AlphaFoldDB" id="A0A9X9WL13"/>
<keyword evidence="5" id="KW-1185">Reference proteome</keyword>
<feature type="compositionally biased region" description="Low complexity" evidence="1">
    <location>
        <begin position="73"/>
        <end position="96"/>
    </location>
</feature>
<accession>A0A9X9WL13</accession>
<evidence type="ECO:0000313" key="3">
    <source>
        <dbReference type="EMBL" id="MBR0661023.1"/>
    </source>
</evidence>
<evidence type="ECO:0000256" key="1">
    <source>
        <dbReference type="SAM" id="MobiDB-lite"/>
    </source>
</evidence>
<name>A0A9X9WL13_9PROT</name>
<proteinExistence type="predicted"/>
<dbReference type="EMBL" id="JAAVUP010000008">
    <property type="protein sequence ID" value="NKE19186.1"/>
    <property type="molecule type" value="Genomic_DNA"/>
</dbReference>
<organism evidence="3 6">
    <name type="scientific">Neoroseomonas oryzicola</name>
    <dbReference type="NCBI Taxonomy" id="535904"/>
    <lineage>
        <taxon>Bacteria</taxon>
        <taxon>Pseudomonadati</taxon>
        <taxon>Pseudomonadota</taxon>
        <taxon>Alphaproteobacteria</taxon>
        <taxon>Acetobacterales</taxon>
        <taxon>Acetobacteraceae</taxon>
        <taxon>Neoroseomonas</taxon>
    </lineage>
</organism>
<dbReference type="Proteomes" id="UP001138708">
    <property type="component" value="Unassembled WGS sequence"/>
</dbReference>
<evidence type="ECO:0000313" key="4">
    <source>
        <dbReference type="EMBL" id="NKE19186.1"/>
    </source>
</evidence>
<protein>
    <submittedName>
        <fullName evidence="3">Uncharacterized protein</fullName>
    </submittedName>
</protein>
<evidence type="ECO:0000313" key="6">
    <source>
        <dbReference type="Proteomes" id="UP001138708"/>
    </source>
</evidence>
<evidence type="ECO:0000313" key="5">
    <source>
        <dbReference type="Proteomes" id="UP000746741"/>
    </source>
</evidence>
<dbReference type="InterPro" id="IPR046505">
    <property type="entry name" value="DUF6683"/>
</dbReference>
<dbReference type="Pfam" id="PF20388">
    <property type="entry name" value="DUF6683"/>
    <property type="match status" value="1"/>
</dbReference>
<comment type="caution">
    <text evidence="3">The sequence shown here is derived from an EMBL/GenBank/DDBJ whole genome shotgun (WGS) entry which is preliminary data.</text>
</comment>
<gene>
    <name evidence="4" type="ORF">GWK15_19680</name>
    <name evidence="3" type="ORF">GXW75_17340</name>
</gene>
<reference evidence="3" key="3">
    <citation type="journal article" date="2021" name="Syst. Appl. Microbiol.">
        <title>Roseomonas hellenica sp. nov., isolated from roots of wild-growing Alkanna tinctoria.</title>
        <authorList>
            <person name="Rat A."/>
            <person name="Naranjo H.D."/>
            <person name="Lebbe L."/>
            <person name="Cnockaert M."/>
            <person name="Krigas N."/>
            <person name="Grigoriadou K."/>
            <person name="Maloupa E."/>
            <person name="Willems A."/>
        </authorList>
    </citation>
    <scope>NUCLEOTIDE SEQUENCE</scope>
    <source>
        <strain evidence="3">LMG 31161</strain>
    </source>
</reference>
<dbReference type="EMBL" id="JAAEDK010000042">
    <property type="protein sequence ID" value="MBR0661023.1"/>
    <property type="molecule type" value="Genomic_DNA"/>
</dbReference>
<dbReference type="RefSeq" id="WP_168043094.1">
    <property type="nucleotide sequence ID" value="NZ_JAAEDK010000042.1"/>
</dbReference>
<sequence>MSRRFLRQAMMLALVAHAAPALAQKAGPESPAVGGFGLGGLGADGSAAIGAGLRLFPGTTTAPQQAPPPPAAPAAVTGPAAKPAAATAPQPMATTGKPVPLARPGAAAMPSASPTAFRADPAISQRVRQQVLAAALPSSPNPAGLRQAVESGAPWQEFDRLLTQHGYNPRDLADVVAAFYLIAWEVATGGDATTQRAGIAAVRGQARQMLAGNSPLARQSEAERQATAETLAFYAMAAAARANDLRAAGNVAALSAFRAEVAATVAQQQGIDLRRYALTPAGFQAR</sequence>
<feature type="region of interest" description="Disordered" evidence="1">
    <location>
        <begin position="56"/>
        <end position="116"/>
    </location>
</feature>
<dbReference type="Proteomes" id="UP000746741">
    <property type="component" value="Unassembled WGS sequence"/>
</dbReference>
<feature type="chain" id="PRO_5040880134" evidence="2">
    <location>
        <begin position="24"/>
        <end position="286"/>
    </location>
</feature>
<keyword evidence="2" id="KW-0732">Signal</keyword>
<evidence type="ECO:0000256" key="2">
    <source>
        <dbReference type="SAM" id="SignalP"/>
    </source>
</evidence>